<dbReference type="Proteomes" id="UP000028341">
    <property type="component" value="Unassembled WGS sequence"/>
</dbReference>
<dbReference type="STRING" id="55952.BU52_31380"/>
<dbReference type="RefSeq" id="WP_037940620.1">
    <property type="nucleotide sequence ID" value="NZ_JBFADL010000002.1"/>
</dbReference>
<evidence type="ECO:0000313" key="2">
    <source>
        <dbReference type="EMBL" id="KES03300.1"/>
    </source>
</evidence>
<feature type="region of interest" description="Disordered" evidence="1">
    <location>
        <begin position="103"/>
        <end position="123"/>
    </location>
</feature>
<dbReference type="OrthoDB" id="3425831at2"/>
<proteinExistence type="predicted"/>
<keyword evidence="3" id="KW-1185">Reference proteome</keyword>
<accession>A0A081XIC7</accession>
<organism evidence="2 3">
    <name type="scientific">Streptomyces toyocaensis</name>
    <dbReference type="NCBI Taxonomy" id="55952"/>
    <lineage>
        <taxon>Bacteria</taxon>
        <taxon>Bacillati</taxon>
        <taxon>Actinomycetota</taxon>
        <taxon>Actinomycetes</taxon>
        <taxon>Kitasatosporales</taxon>
        <taxon>Streptomycetaceae</taxon>
        <taxon>Streptomyces</taxon>
    </lineage>
</organism>
<dbReference type="EMBL" id="JFCB01000046">
    <property type="protein sequence ID" value="KES03300.1"/>
    <property type="molecule type" value="Genomic_DNA"/>
</dbReference>
<protein>
    <submittedName>
        <fullName evidence="2">Uncharacterized protein</fullName>
    </submittedName>
</protein>
<gene>
    <name evidence="2" type="ORF">BU52_31380</name>
</gene>
<comment type="caution">
    <text evidence="2">The sequence shown here is derived from an EMBL/GenBank/DDBJ whole genome shotgun (WGS) entry which is preliminary data.</text>
</comment>
<name>A0A081XIC7_STRTO</name>
<evidence type="ECO:0000313" key="3">
    <source>
        <dbReference type="Proteomes" id="UP000028341"/>
    </source>
</evidence>
<dbReference type="AlphaFoldDB" id="A0A081XIC7"/>
<evidence type="ECO:0000256" key="1">
    <source>
        <dbReference type="SAM" id="MobiDB-lite"/>
    </source>
</evidence>
<dbReference type="eggNOG" id="ENOG5031HAP">
    <property type="taxonomic scope" value="Bacteria"/>
</dbReference>
<reference evidence="2 3" key="1">
    <citation type="submission" date="2014-02" db="EMBL/GenBank/DDBJ databases">
        <title>The genome announcement of Streptomyces toyocaensis NRRL15009.</title>
        <authorList>
            <person name="Hong H.-J."/>
            <person name="Kwun M.J."/>
        </authorList>
    </citation>
    <scope>NUCLEOTIDE SEQUENCE [LARGE SCALE GENOMIC DNA]</scope>
    <source>
        <strain evidence="2 3">NRRL 15009</strain>
    </source>
</reference>
<sequence>MSTHATASSGVQVCSLKRDTPQSIPANSPYTVIRFPFGAAESTDRFAMHQVEQPDGYVVTSWDTDDRSGLIWPSTAGWGTLYAMIQWEAGGYDELRDQFVRDPLGLTPSPNDTTATEHRPPSPGMQCWTKQWGLFVDPAVPLALRATHDDTVARKIVLAEFKLVIHEAA</sequence>